<dbReference type="EC" id="6.1.1.22" evidence="7"/>
<dbReference type="Pfam" id="PF00152">
    <property type="entry name" value="tRNA-synt_2"/>
    <property type="match status" value="1"/>
</dbReference>
<evidence type="ECO:0000259" key="8">
    <source>
        <dbReference type="PROSITE" id="PS50862"/>
    </source>
</evidence>
<dbReference type="RefSeq" id="WP_076616809.1">
    <property type="nucleotide sequence ID" value="NZ_CP019323.1"/>
</dbReference>
<dbReference type="GO" id="GO:0016740">
    <property type="term" value="F:transferase activity"/>
    <property type="evidence" value="ECO:0007669"/>
    <property type="project" value="UniProtKB-ARBA"/>
</dbReference>
<dbReference type="KEGG" id="lalw:BTM29_09725"/>
<proteinExistence type="inferred from homology"/>
<protein>
    <recommendedName>
        <fullName evidence="7">Asparagine--tRNA ligase</fullName>
        <ecNumber evidence="7">6.1.1.22</ecNumber>
    </recommendedName>
    <alternativeName>
        <fullName evidence="7">Asparaginyl-tRNA synthetase</fullName>
        <shortName evidence="7">AsnRS</shortName>
    </alternativeName>
</protein>
<dbReference type="Gene3D" id="2.40.50.140">
    <property type="entry name" value="Nucleic acid-binding proteins"/>
    <property type="match status" value="1"/>
</dbReference>
<dbReference type="InterPro" id="IPR002312">
    <property type="entry name" value="Asp/Asn-tRNA-synth_IIb"/>
</dbReference>
<sequence>MVKQINIADAKNYVDQEVKIGVWLTDKRSSGKIAFLQLRDGTAFFQGVVLKNEVSEETFTTAKGLHQEASFWITGTIHKDDRSHFGYEIQVSDIEVIDDSEGYPIGNKEHGIDFLLDERHLWLRSRRPFAIMHIRNEIIKASYDFFNDNGFIKMDSPIFTGTAPEGTTELFHTEYFDTDAYLSQSGQLYAEAGAMAYGKVFTFGPTFRAEKSKTRRHLTEFWMIEPEMAFMHQEQSLEVQENYVAYLVQRVIDNCAYDLKLIDRDIETLKKYTKTPYPKITYDKAIEMLQGAGMDVKWGDDFGSPEESYLSEQFEQPVFILNYPKEIKSFYMLPDPDDDRLFVCADLLAPEGYGEIIGGSERETDYDKLEEVVKAKGLNPEDYSWYLDLRKYGSVPHSGFGMGLERAITWICHLDHLREAIPFPRMINRLRP</sequence>
<organism evidence="9 10">
    <name type="scientific">Companilactobacillus allii</name>
    <dbReference type="NCBI Taxonomy" id="1847728"/>
    <lineage>
        <taxon>Bacteria</taxon>
        <taxon>Bacillati</taxon>
        <taxon>Bacillota</taxon>
        <taxon>Bacilli</taxon>
        <taxon>Lactobacillales</taxon>
        <taxon>Lactobacillaceae</taxon>
        <taxon>Companilactobacillus</taxon>
    </lineage>
</organism>
<dbReference type="Pfam" id="PF01336">
    <property type="entry name" value="tRNA_anti-codon"/>
    <property type="match status" value="1"/>
</dbReference>
<evidence type="ECO:0000256" key="6">
    <source>
        <dbReference type="ARBA" id="ARBA00023146"/>
    </source>
</evidence>
<feature type="domain" description="Aminoacyl-transfer RNA synthetases class-II family profile" evidence="8">
    <location>
        <begin position="132"/>
        <end position="432"/>
    </location>
</feature>
<dbReference type="NCBIfam" id="NF003037">
    <property type="entry name" value="PRK03932.1"/>
    <property type="match status" value="1"/>
</dbReference>
<evidence type="ECO:0000256" key="1">
    <source>
        <dbReference type="ARBA" id="ARBA00008226"/>
    </source>
</evidence>
<dbReference type="CDD" id="cd00776">
    <property type="entry name" value="AsxRS_core"/>
    <property type="match status" value="1"/>
</dbReference>
<comment type="subcellular location">
    <subcellularLocation>
        <location evidence="7">Cytoplasm</location>
    </subcellularLocation>
</comment>
<keyword evidence="4 7" id="KW-0067">ATP-binding</keyword>
<dbReference type="InterPro" id="IPR012340">
    <property type="entry name" value="NA-bd_OB-fold"/>
</dbReference>
<dbReference type="GO" id="GO:0003676">
    <property type="term" value="F:nucleic acid binding"/>
    <property type="evidence" value="ECO:0007669"/>
    <property type="project" value="InterPro"/>
</dbReference>
<dbReference type="STRING" id="1847728.BTM29_09725"/>
<dbReference type="GO" id="GO:0004816">
    <property type="term" value="F:asparagine-tRNA ligase activity"/>
    <property type="evidence" value="ECO:0007669"/>
    <property type="project" value="UniProtKB-UniRule"/>
</dbReference>
<dbReference type="PRINTS" id="PR01042">
    <property type="entry name" value="TRNASYNTHASP"/>
</dbReference>
<evidence type="ECO:0000256" key="4">
    <source>
        <dbReference type="ARBA" id="ARBA00022840"/>
    </source>
</evidence>
<dbReference type="PANTHER" id="PTHR22594">
    <property type="entry name" value="ASPARTYL/LYSYL-TRNA SYNTHETASE"/>
    <property type="match status" value="1"/>
</dbReference>
<dbReference type="AlphaFoldDB" id="A0A1P8Q4M1"/>
<comment type="subunit">
    <text evidence="7">Homodimer.</text>
</comment>
<dbReference type="GO" id="GO:0005737">
    <property type="term" value="C:cytoplasm"/>
    <property type="evidence" value="ECO:0007669"/>
    <property type="project" value="UniProtKB-SubCell"/>
</dbReference>
<dbReference type="PANTHER" id="PTHR22594:SF34">
    <property type="entry name" value="ASPARAGINE--TRNA LIGASE, MITOCHONDRIAL-RELATED"/>
    <property type="match status" value="1"/>
</dbReference>
<comment type="catalytic activity">
    <reaction evidence="7">
        <text>tRNA(Asn) + L-asparagine + ATP = L-asparaginyl-tRNA(Asn) + AMP + diphosphate + H(+)</text>
        <dbReference type="Rhea" id="RHEA:11180"/>
        <dbReference type="Rhea" id="RHEA-COMP:9659"/>
        <dbReference type="Rhea" id="RHEA-COMP:9674"/>
        <dbReference type="ChEBI" id="CHEBI:15378"/>
        <dbReference type="ChEBI" id="CHEBI:30616"/>
        <dbReference type="ChEBI" id="CHEBI:33019"/>
        <dbReference type="ChEBI" id="CHEBI:58048"/>
        <dbReference type="ChEBI" id="CHEBI:78442"/>
        <dbReference type="ChEBI" id="CHEBI:78515"/>
        <dbReference type="ChEBI" id="CHEBI:456215"/>
        <dbReference type="EC" id="6.1.1.22"/>
    </reaction>
</comment>
<dbReference type="CDD" id="cd04323">
    <property type="entry name" value="AsnRS_cyto_like_N"/>
    <property type="match status" value="1"/>
</dbReference>
<dbReference type="SUPFAM" id="SSF55681">
    <property type="entry name" value="Class II aaRS and biotin synthetases"/>
    <property type="match status" value="1"/>
</dbReference>
<keyword evidence="10" id="KW-1185">Reference proteome</keyword>
<evidence type="ECO:0000256" key="5">
    <source>
        <dbReference type="ARBA" id="ARBA00022917"/>
    </source>
</evidence>
<dbReference type="Gene3D" id="3.30.930.10">
    <property type="entry name" value="Bira Bifunctional Protein, Domain 2"/>
    <property type="match status" value="1"/>
</dbReference>
<dbReference type="NCBIfam" id="TIGR00457">
    <property type="entry name" value="asnS"/>
    <property type="match status" value="1"/>
</dbReference>
<accession>A0A1P8Q4M1</accession>
<evidence type="ECO:0000313" key="9">
    <source>
        <dbReference type="EMBL" id="APX72812.1"/>
    </source>
</evidence>
<dbReference type="HAMAP" id="MF_00534">
    <property type="entry name" value="Asn_tRNA_synth"/>
    <property type="match status" value="1"/>
</dbReference>
<dbReference type="InterPro" id="IPR004522">
    <property type="entry name" value="Asn-tRNA-ligase"/>
</dbReference>
<evidence type="ECO:0000256" key="3">
    <source>
        <dbReference type="ARBA" id="ARBA00022741"/>
    </source>
</evidence>
<evidence type="ECO:0000256" key="2">
    <source>
        <dbReference type="ARBA" id="ARBA00022598"/>
    </source>
</evidence>
<dbReference type="InterPro" id="IPR004364">
    <property type="entry name" value="Aa-tRNA-synt_II"/>
</dbReference>
<dbReference type="GO" id="GO:0005524">
    <property type="term" value="F:ATP binding"/>
    <property type="evidence" value="ECO:0007669"/>
    <property type="project" value="UniProtKB-UniRule"/>
</dbReference>
<evidence type="ECO:0000313" key="10">
    <source>
        <dbReference type="Proteomes" id="UP000187499"/>
    </source>
</evidence>
<keyword evidence="2 7" id="KW-0436">Ligase</keyword>
<dbReference type="PROSITE" id="PS50862">
    <property type="entry name" value="AA_TRNA_LIGASE_II"/>
    <property type="match status" value="1"/>
</dbReference>
<dbReference type="OrthoDB" id="9762036at2"/>
<keyword evidence="6 7" id="KW-0030">Aminoacyl-tRNA synthetase</keyword>
<dbReference type="Proteomes" id="UP000187499">
    <property type="component" value="Chromosome"/>
</dbReference>
<dbReference type="InterPro" id="IPR006195">
    <property type="entry name" value="aa-tRNA-synth_II"/>
</dbReference>
<dbReference type="InterPro" id="IPR004365">
    <property type="entry name" value="NA-bd_OB_tRNA"/>
</dbReference>
<name>A0A1P8Q4M1_9LACO</name>
<keyword evidence="3 7" id="KW-0547">Nucleotide-binding</keyword>
<comment type="similarity">
    <text evidence="1 7">Belongs to the class-II aminoacyl-tRNA synthetase family.</text>
</comment>
<dbReference type="EMBL" id="CP019323">
    <property type="protein sequence ID" value="APX72812.1"/>
    <property type="molecule type" value="Genomic_DNA"/>
</dbReference>
<dbReference type="GO" id="GO:0140096">
    <property type="term" value="F:catalytic activity, acting on a protein"/>
    <property type="evidence" value="ECO:0007669"/>
    <property type="project" value="UniProtKB-ARBA"/>
</dbReference>
<evidence type="ECO:0000256" key="7">
    <source>
        <dbReference type="HAMAP-Rule" id="MF_00534"/>
    </source>
</evidence>
<keyword evidence="5 7" id="KW-0648">Protein biosynthesis</keyword>
<dbReference type="InterPro" id="IPR045864">
    <property type="entry name" value="aa-tRNA-synth_II/BPL/LPL"/>
</dbReference>
<dbReference type="SUPFAM" id="SSF50249">
    <property type="entry name" value="Nucleic acid-binding proteins"/>
    <property type="match status" value="1"/>
</dbReference>
<keyword evidence="7" id="KW-0963">Cytoplasm</keyword>
<reference evidence="10" key="1">
    <citation type="submission" date="2016-12" db="EMBL/GenBank/DDBJ databases">
        <authorList>
            <person name="Jung M.Y."/>
            <person name="Lee S.H."/>
        </authorList>
    </citation>
    <scope>NUCLEOTIDE SEQUENCE [LARGE SCALE GENOMIC DNA]</scope>
    <source>
        <strain evidence="10">WiKim39</strain>
    </source>
</reference>
<gene>
    <name evidence="7" type="primary">asnS</name>
    <name evidence="9" type="ORF">BTM29_09725</name>
</gene>
<dbReference type="GO" id="GO:0006421">
    <property type="term" value="P:asparaginyl-tRNA aminoacylation"/>
    <property type="evidence" value="ECO:0007669"/>
    <property type="project" value="UniProtKB-UniRule"/>
</dbReference>